<evidence type="ECO:0000256" key="4">
    <source>
        <dbReference type="ARBA" id="ARBA00022574"/>
    </source>
</evidence>
<evidence type="ECO:0000256" key="3">
    <source>
        <dbReference type="ARBA" id="ARBA00021762"/>
    </source>
</evidence>
<dbReference type="GO" id="GO:0016567">
    <property type="term" value="P:protein ubiquitination"/>
    <property type="evidence" value="ECO:0007669"/>
    <property type="project" value="UniProtKB-UniPathway"/>
</dbReference>
<dbReference type="Pfam" id="PF00400">
    <property type="entry name" value="WD40"/>
    <property type="match status" value="5"/>
</dbReference>
<dbReference type="GO" id="GO:0000462">
    <property type="term" value="P:maturation of SSU-rRNA from tricistronic rRNA transcript (SSU-rRNA, 5.8S rRNA, LSU-rRNA)"/>
    <property type="evidence" value="ECO:0007669"/>
    <property type="project" value="TreeGrafter"/>
</dbReference>
<dbReference type="InterPro" id="IPR036322">
    <property type="entry name" value="WD40_repeat_dom_sf"/>
</dbReference>
<dbReference type="InterPro" id="IPR051733">
    <property type="entry name" value="WD_repeat_DCAF13/WDSOF1"/>
</dbReference>
<evidence type="ECO:0000256" key="1">
    <source>
        <dbReference type="ARBA" id="ARBA00004604"/>
    </source>
</evidence>
<sequence length="443" mass="50613">MVKVKTISRSELAWTKDRSSEVPKANRNYDPKFNPMAKQVEFTRAVKAAKLDRMFAKPFVASLAGHQDTIQCIATDNTSLSTVVTGAVDGGLVIWDVMTKRAKVQIDAHRHSIDGVTISPDGVACFSASRDKVVKMWDLDVGTDKTPEPVAEYLGDFPFSSIDHHYHKSNFVTASDIVSVWDVNRTQPLQKFSWGDETVTCCRYNKVETDLVACCMADRGVFLYDTRTQSAHSKIVLEMRSTSVCWNPMDPNVFVTGCDDRNCYLFDIRLPGRPRNVFQGHIKSVASVDFAPTGYKFAAGSQDCTVRMWDINQNTKSESQEMYHTKRMSRVLAVKWSPDNSYIYSGSEDCNLRIWKADASKPVRPFRGPEKHNFDYMRKLKDKYSNFTEVKRITKQRNTPKHLKKQSQRMKKAGKRDLVKEMTRKRSENVAPLTKRKTYEYVD</sequence>
<keyword evidence="4 10" id="KW-0853">WD repeat</keyword>
<keyword evidence="5" id="KW-0677">Repeat</keyword>
<comment type="caution">
    <text evidence="13">The sequence shown here is derived from an EMBL/GenBank/DDBJ whole genome shotgun (WGS) entry which is preliminary data.</text>
</comment>
<evidence type="ECO:0000256" key="10">
    <source>
        <dbReference type="PROSITE-ProRule" id="PRU00221"/>
    </source>
</evidence>
<evidence type="ECO:0000256" key="9">
    <source>
        <dbReference type="ARBA" id="ARBA00032239"/>
    </source>
</evidence>
<reference evidence="13 14" key="1">
    <citation type="journal article" date="2013" name="PLoS ONE">
        <title>Predicting the Proteins of Angomonas deanei, Strigomonas culicis and Their Respective Endosymbionts Reveals New Aspects of the Trypanosomatidae Family.</title>
        <authorList>
            <person name="Motta M.C."/>
            <person name="Martins A.C."/>
            <person name="de Souza S.S."/>
            <person name="Catta-Preta C.M."/>
            <person name="Silva R."/>
            <person name="Klein C.C."/>
            <person name="de Almeida L.G."/>
            <person name="de Lima Cunha O."/>
            <person name="Ciapina L.P."/>
            <person name="Brocchi M."/>
            <person name="Colabardini A.C."/>
            <person name="de Araujo Lima B."/>
            <person name="Machado C.R."/>
            <person name="de Almeida Soares C.M."/>
            <person name="Probst C.M."/>
            <person name="de Menezes C.B."/>
            <person name="Thompson C.E."/>
            <person name="Bartholomeu D.C."/>
            <person name="Gradia D.F."/>
            <person name="Pavoni D.P."/>
            <person name="Grisard E.C."/>
            <person name="Fantinatti-Garboggini F."/>
            <person name="Marchini F.K."/>
            <person name="Rodrigues-Luiz G.F."/>
            <person name="Wagner G."/>
            <person name="Goldman G.H."/>
            <person name="Fietto J.L."/>
            <person name="Elias M.C."/>
            <person name="Goldman M.H."/>
            <person name="Sagot M.F."/>
            <person name="Pereira M."/>
            <person name="Stoco P.H."/>
            <person name="de Mendonca-Neto R.P."/>
            <person name="Teixeira S.M."/>
            <person name="Maciel T.E."/>
            <person name="de Oliveira Mendes T.A."/>
            <person name="Urmenyi T.P."/>
            <person name="de Souza W."/>
            <person name="Schenkman S."/>
            <person name="de Vasconcelos A.T."/>
        </authorList>
    </citation>
    <scope>NUCLEOTIDE SEQUENCE [LARGE SCALE GENOMIC DNA]</scope>
</reference>
<dbReference type="PROSITE" id="PS50294">
    <property type="entry name" value="WD_REPEATS_REGION"/>
    <property type="match status" value="4"/>
</dbReference>
<dbReference type="PANTHER" id="PTHR22851">
    <property type="entry name" value="U3 SMALL NUCLEOLAR RNA U3 SNORNA ASSOCIATED PROTEIN"/>
    <property type="match status" value="1"/>
</dbReference>
<dbReference type="UniPathway" id="UPA00143"/>
<keyword evidence="8" id="KW-0687">Ribonucleoprotein</keyword>
<dbReference type="InterPro" id="IPR019775">
    <property type="entry name" value="WD40_repeat_CS"/>
</dbReference>
<accession>S9UJ25</accession>
<feature type="repeat" description="WD" evidence="10">
    <location>
        <begin position="106"/>
        <end position="140"/>
    </location>
</feature>
<dbReference type="InterPro" id="IPR001680">
    <property type="entry name" value="WD40_rpt"/>
</dbReference>
<dbReference type="OrthoDB" id="10249065at2759"/>
<evidence type="ECO:0000259" key="12">
    <source>
        <dbReference type="Pfam" id="PF04158"/>
    </source>
</evidence>
<organism evidence="13 14">
    <name type="scientific">Strigomonas culicis</name>
    <dbReference type="NCBI Taxonomy" id="28005"/>
    <lineage>
        <taxon>Eukaryota</taxon>
        <taxon>Discoba</taxon>
        <taxon>Euglenozoa</taxon>
        <taxon>Kinetoplastea</taxon>
        <taxon>Metakinetoplastina</taxon>
        <taxon>Trypanosomatida</taxon>
        <taxon>Trypanosomatidae</taxon>
        <taxon>Strigomonadinae</taxon>
        <taxon>Strigomonas</taxon>
    </lineage>
</organism>
<evidence type="ECO:0000256" key="2">
    <source>
        <dbReference type="ARBA" id="ARBA00005649"/>
    </source>
</evidence>
<dbReference type="PANTHER" id="PTHR22851:SF0">
    <property type="entry name" value="DDB1- AND CUL4-ASSOCIATED FACTOR 13"/>
    <property type="match status" value="1"/>
</dbReference>
<feature type="compositionally biased region" description="Basic and acidic residues" evidence="11">
    <location>
        <begin position="415"/>
        <end position="428"/>
    </location>
</feature>
<evidence type="ECO:0000256" key="5">
    <source>
        <dbReference type="ARBA" id="ARBA00022737"/>
    </source>
</evidence>
<evidence type="ECO:0000313" key="14">
    <source>
        <dbReference type="Proteomes" id="UP000015354"/>
    </source>
</evidence>
<evidence type="ECO:0000256" key="11">
    <source>
        <dbReference type="SAM" id="MobiDB-lite"/>
    </source>
</evidence>
<evidence type="ECO:0000256" key="7">
    <source>
        <dbReference type="ARBA" id="ARBA00023242"/>
    </source>
</evidence>
<dbReference type="GO" id="GO:0032040">
    <property type="term" value="C:small-subunit processome"/>
    <property type="evidence" value="ECO:0007669"/>
    <property type="project" value="TreeGrafter"/>
</dbReference>
<feature type="repeat" description="WD" evidence="10">
    <location>
        <begin position="278"/>
        <end position="319"/>
    </location>
</feature>
<feature type="region of interest" description="Disordered" evidence="11">
    <location>
        <begin position="396"/>
        <end position="443"/>
    </location>
</feature>
<proteinExistence type="inferred from homology"/>
<dbReference type="AlphaFoldDB" id="S9UJ25"/>
<evidence type="ECO:0000256" key="6">
    <source>
        <dbReference type="ARBA" id="ARBA00022980"/>
    </source>
</evidence>
<keyword evidence="14" id="KW-1185">Reference proteome</keyword>
<name>S9UJ25_9TRYP</name>
<dbReference type="SMART" id="SM00320">
    <property type="entry name" value="WD40"/>
    <property type="match status" value="7"/>
</dbReference>
<dbReference type="Pfam" id="PF04158">
    <property type="entry name" value="Sof1"/>
    <property type="match status" value="1"/>
</dbReference>
<comment type="subcellular location">
    <subcellularLocation>
        <location evidence="1">Nucleus</location>
        <location evidence="1">Nucleolus</location>
    </subcellularLocation>
</comment>
<dbReference type="PRINTS" id="PR00320">
    <property type="entry name" value="GPROTEINBRPT"/>
</dbReference>
<dbReference type="CDD" id="cd00200">
    <property type="entry name" value="WD40"/>
    <property type="match status" value="1"/>
</dbReference>
<dbReference type="InterPro" id="IPR007287">
    <property type="entry name" value="Sof1"/>
</dbReference>
<comment type="similarity">
    <text evidence="2">Belongs to the WD repeat DCAF13/WDSOF1 family.</text>
</comment>
<dbReference type="Gene3D" id="2.130.10.10">
    <property type="entry name" value="YVTN repeat-like/Quinoprotein amine dehydrogenase"/>
    <property type="match status" value="2"/>
</dbReference>
<feature type="domain" description="Sof1-like protein" evidence="12">
    <location>
        <begin position="357"/>
        <end position="428"/>
    </location>
</feature>
<dbReference type="InterPro" id="IPR020472">
    <property type="entry name" value="WD40_PAC1"/>
</dbReference>
<dbReference type="SUPFAM" id="SSF50978">
    <property type="entry name" value="WD40 repeat-like"/>
    <property type="match status" value="1"/>
</dbReference>
<dbReference type="PROSITE" id="PS00678">
    <property type="entry name" value="WD_REPEATS_1"/>
    <property type="match status" value="2"/>
</dbReference>
<dbReference type="GO" id="GO:0005840">
    <property type="term" value="C:ribosome"/>
    <property type="evidence" value="ECO:0007669"/>
    <property type="project" value="UniProtKB-KW"/>
</dbReference>
<feature type="repeat" description="WD" evidence="10">
    <location>
        <begin position="324"/>
        <end position="365"/>
    </location>
</feature>
<gene>
    <name evidence="13" type="ORF">STCU_04900</name>
</gene>
<protein>
    <recommendedName>
        <fullName evidence="3">DDB1- and CUL4-associated factor 13</fullName>
    </recommendedName>
    <alternativeName>
        <fullName evidence="9">WD repeat and SOF domain-containing protein 1</fullName>
    </alternativeName>
</protein>
<dbReference type="EMBL" id="ATMH01004900">
    <property type="protein sequence ID" value="EPY28749.1"/>
    <property type="molecule type" value="Genomic_DNA"/>
</dbReference>
<keyword evidence="6" id="KW-0689">Ribosomal protein</keyword>
<evidence type="ECO:0000313" key="13">
    <source>
        <dbReference type="EMBL" id="EPY28749.1"/>
    </source>
</evidence>
<keyword evidence="7" id="KW-0539">Nucleus</keyword>
<dbReference type="InterPro" id="IPR015943">
    <property type="entry name" value="WD40/YVTN_repeat-like_dom_sf"/>
</dbReference>
<feature type="compositionally biased region" description="Basic residues" evidence="11">
    <location>
        <begin position="396"/>
        <end position="414"/>
    </location>
</feature>
<dbReference type="PROSITE" id="PS50082">
    <property type="entry name" value="WD_REPEATS_2"/>
    <property type="match status" value="4"/>
</dbReference>
<evidence type="ECO:0000256" key="8">
    <source>
        <dbReference type="ARBA" id="ARBA00023274"/>
    </source>
</evidence>
<dbReference type="Proteomes" id="UP000015354">
    <property type="component" value="Unassembled WGS sequence"/>
</dbReference>
<feature type="repeat" description="WD" evidence="10">
    <location>
        <begin position="63"/>
        <end position="105"/>
    </location>
</feature>